<feature type="transmembrane region" description="Helical" evidence="2">
    <location>
        <begin position="315"/>
        <end position="339"/>
    </location>
</feature>
<feature type="compositionally biased region" description="Basic and acidic residues" evidence="1">
    <location>
        <begin position="443"/>
        <end position="461"/>
    </location>
</feature>
<feature type="signal peptide" evidence="3">
    <location>
        <begin position="1"/>
        <end position="23"/>
    </location>
</feature>
<evidence type="ECO:0000313" key="4">
    <source>
        <dbReference type="EMBL" id="TFK46064.1"/>
    </source>
</evidence>
<accession>A0A5C3ML80</accession>
<sequence>MTSGYAPLLSLTILTLCIVSARSAPVHTRTSIVCVEASWRDLCLFFLTNYLAHAATTLSTPGGRFLDSIAWRLVAVLVPFASLGRSIEALWRWMIARGWTDGLHAAWGRGALIVVARTSTWRPGDASSQDGVLAKLPDTWSTYNYTSNHPPSSYETAKVVVEDAAAVSVDTHQIKYRDIHGKIDSLPEGYGLAFFEVKTVLQSLLTSDAAPTASQTTAAGTESGEGRNPLPSWIGLLSLNKTSRTVADRLVPDRPRGVGEVTKALELVYGDQRNADIRLSHTRNWIGMLISLVQLFASALTLYRTRGDQVVRYGYAAFGLSVIPFMLMTIANLVFNAILGEYTHLYVLRTGVLEESERRLQGKAWYEGCVGHRTDIAARGSTAVRVAMHLQAGDEEGDEVLVVKVDNVEKRFKFIGPLSSDAADHEFRVHAIANGRSSSAILERSDDGPDGDEKDRDDQETSRGGQATDGGLHLAWLTVPMVLLVLALSLPYIMIYSISHFENGGSTHSERAWMMVWLVLGQLYGLSAHFYRPEMGKDGDMFFLGLDLQLLSVFLILAPSAIGDRLLGPPEARTRSQLCTEGVEVAKTWDCPDATGFLAKQCKVSVQEATERPTSTDKVDRSQFRT</sequence>
<evidence type="ECO:0000256" key="3">
    <source>
        <dbReference type="SAM" id="SignalP"/>
    </source>
</evidence>
<protein>
    <submittedName>
        <fullName evidence="4">Uncharacterized protein</fullName>
    </submittedName>
</protein>
<feature type="transmembrane region" description="Helical" evidence="2">
    <location>
        <begin position="285"/>
        <end position="303"/>
    </location>
</feature>
<feature type="transmembrane region" description="Helical" evidence="2">
    <location>
        <begin position="511"/>
        <end position="530"/>
    </location>
</feature>
<keyword evidence="2" id="KW-0812">Transmembrane</keyword>
<keyword evidence="2" id="KW-0472">Membrane</keyword>
<keyword evidence="5" id="KW-1185">Reference proteome</keyword>
<keyword evidence="2" id="KW-1133">Transmembrane helix</keyword>
<name>A0A5C3ML80_9AGAM</name>
<dbReference type="OrthoDB" id="3253026at2759"/>
<feature type="transmembrane region" description="Helical" evidence="2">
    <location>
        <begin position="542"/>
        <end position="563"/>
    </location>
</feature>
<reference evidence="4 5" key="1">
    <citation type="journal article" date="2019" name="Nat. Ecol. Evol.">
        <title>Megaphylogeny resolves global patterns of mushroom evolution.</title>
        <authorList>
            <person name="Varga T."/>
            <person name="Krizsan K."/>
            <person name="Foldi C."/>
            <person name="Dima B."/>
            <person name="Sanchez-Garcia M."/>
            <person name="Sanchez-Ramirez S."/>
            <person name="Szollosi G.J."/>
            <person name="Szarkandi J.G."/>
            <person name="Papp V."/>
            <person name="Albert L."/>
            <person name="Andreopoulos W."/>
            <person name="Angelini C."/>
            <person name="Antonin V."/>
            <person name="Barry K.W."/>
            <person name="Bougher N.L."/>
            <person name="Buchanan P."/>
            <person name="Buyck B."/>
            <person name="Bense V."/>
            <person name="Catcheside P."/>
            <person name="Chovatia M."/>
            <person name="Cooper J."/>
            <person name="Damon W."/>
            <person name="Desjardin D."/>
            <person name="Finy P."/>
            <person name="Geml J."/>
            <person name="Haridas S."/>
            <person name="Hughes K."/>
            <person name="Justo A."/>
            <person name="Karasinski D."/>
            <person name="Kautmanova I."/>
            <person name="Kiss B."/>
            <person name="Kocsube S."/>
            <person name="Kotiranta H."/>
            <person name="LaButti K.M."/>
            <person name="Lechner B.E."/>
            <person name="Liimatainen K."/>
            <person name="Lipzen A."/>
            <person name="Lukacs Z."/>
            <person name="Mihaltcheva S."/>
            <person name="Morgado L.N."/>
            <person name="Niskanen T."/>
            <person name="Noordeloos M.E."/>
            <person name="Ohm R.A."/>
            <person name="Ortiz-Santana B."/>
            <person name="Ovrebo C."/>
            <person name="Racz N."/>
            <person name="Riley R."/>
            <person name="Savchenko A."/>
            <person name="Shiryaev A."/>
            <person name="Soop K."/>
            <person name="Spirin V."/>
            <person name="Szebenyi C."/>
            <person name="Tomsovsky M."/>
            <person name="Tulloss R.E."/>
            <person name="Uehling J."/>
            <person name="Grigoriev I.V."/>
            <person name="Vagvolgyi C."/>
            <person name="Papp T."/>
            <person name="Martin F.M."/>
            <person name="Miettinen O."/>
            <person name="Hibbett D.S."/>
            <person name="Nagy L.G."/>
        </authorList>
    </citation>
    <scope>NUCLEOTIDE SEQUENCE [LARGE SCALE GENOMIC DNA]</scope>
    <source>
        <strain evidence="4 5">OMC1185</strain>
    </source>
</reference>
<evidence type="ECO:0000256" key="1">
    <source>
        <dbReference type="SAM" id="MobiDB-lite"/>
    </source>
</evidence>
<organism evidence="4 5">
    <name type="scientific">Heliocybe sulcata</name>
    <dbReference type="NCBI Taxonomy" id="5364"/>
    <lineage>
        <taxon>Eukaryota</taxon>
        <taxon>Fungi</taxon>
        <taxon>Dikarya</taxon>
        <taxon>Basidiomycota</taxon>
        <taxon>Agaricomycotina</taxon>
        <taxon>Agaricomycetes</taxon>
        <taxon>Gloeophyllales</taxon>
        <taxon>Gloeophyllaceae</taxon>
        <taxon>Heliocybe</taxon>
    </lineage>
</organism>
<evidence type="ECO:0000256" key="2">
    <source>
        <dbReference type="SAM" id="Phobius"/>
    </source>
</evidence>
<dbReference type="Proteomes" id="UP000305948">
    <property type="component" value="Unassembled WGS sequence"/>
</dbReference>
<dbReference type="AlphaFoldDB" id="A0A5C3ML80"/>
<dbReference type="EMBL" id="ML213533">
    <property type="protein sequence ID" value="TFK46064.1"/>
    <property type="molecule type" value="Genomic_DNA"/>
</dbReference>
<feature type="transmembrane region" description="Helical" evidence="2">
    <location>
        <begin position="474"/>
        <end position="499"/>
    </location>
</feature>
<feature type="chain" id="PRO_5023151840" evidence="3">
    <location>
        <begin position="24"/>
        <end position="626"/>
    </location>
</feature>
<keyword evidence="3" id="KW-0732">Signal</keyword>
<gene>
    <name evidence="4" type="ORF">OE88DRAFT_1729287</name>
</gene>
<proteinExistence type="predicted"/>
<feature type="region of interest" description="Disordered" evidence="1">
    <location>
        <begin position="440"/>
        <end position="466"/>
    </location>
</feature>
<evidence type="ECO:0000313" key="5">
    <source>
        <dbReference type="Proteomes" id="UP000305948"/>
    </source>
</evidence>